<dbReference type="PATRIC" id="fig|242163.4.peg.6017"/>
<evidence type="ECO:0000256" key="2">
    <source>
        <dbReference type="ARBA" id="ARBA00022723"/>
    </source>
</evidence>
<dbReference type="Gene3D" id="1.20.1090.10">
    <property type="entry name" value="Dehydroquinate synthase-like - alpha domain"/>
    <property type="match status" value="1"/>
</dbReference>
<evidence type="ECO:0000256" key="3">
    <source>
        <dbReference type="ARBA" id="ARBA00023002"/>
    </source>
</evidence>
<dbReference type="PANTHER" id="PTHR43616:SF5">
    <property type="entry name" value="GLYCEROL DEHYDROGENASE 1"/>
    <property type="match status" value="1"/>
</dbReference>
<dbReference type="Proteomes" id="UP000036959">
    <property type="component" value="Unassembled WGS sequence"/>
</dbReference>
<dbReference type="InterPro" id="IPR016205">
    <property type="entry name" value="Glycerol_DH"/>
</dbReference>
<gene>
    <name evidence="5" type="ORF">BVER_03721c</name>
</gene>
<keyword evidence="2" id="KW-0479">Metal-binding</keyword>
<keyword evidence="3 5" id="KW-0560">Oxidoreductase</keyword>
<dbReference type="PROSITE" id="PS00060">
    <property type="entry name" value="ADH_IRON_2"/>
    <property type="match status" value="1"/>
</dbReference>
<proteinExistence type="inferred from homology"/>
<protein>
    <submittedName>
        <fullName evidence="5">Glycerol dehydrogenase</fullName>
        <ecNumber evidence="5">1.1.1.6</ecNumber>
    </submittedName>
</protein>
<name>A0A0L0MCL6_9BURK</name>
<dbReference type="GO" id="GO:0008888">
    <property type="term" value="F:glycerol dehydrogenase (NAD+) activity"/>
    <property type="evidence" value="ECO:0007669"/>
    <property type="project" value="UniProtKB-EC"/>
</dbReference>
<organism evidence="5 6">
    <name type="scientific">Candidatus Burkholderia verschuerenii</name>
    <dbReference type="NCBI Taxonomy" id="242163"/>
    <lineage>
        <taxon>Bacteria</taxon>
        <taxon>Pseudomonadati</taxon>
        <taxon>Pseudomonadota</taxon>
        <taxon>Betaproteobacteria</taxon>
        <taxon>Burkholderiales</taxon>
        <taxon>Burkholderiaceae</taxon>
        <taxon>Burkholderia</taxon>
    </lineage>
</organism>
<comment type="similarity">
    <text evidence="1">Belongs to the iron-containing alcohol dehydrogenase family.</text>
</comment>
<keyword evidence="6" id="KW-1185">Reference proteome</keyword>
<comment type="caution">
    <text evidence="5">The sequence shown here is derived from an EMBL/GenBank/DDBJ whole genome shotgun (WGS) entry which is preliminary data.</text>
</comment>
<dbReference type="AlphaFoldDB" id="A0A0L0MCL6"/>
<reference evidence="6" key="1">
    <citation type="submission" date="2015-06" db="EMBL/GenBank/DDBJ databases">
        <title>Comparative genomics of Burkholderia leaf nodule symbionts.</title>
        <authorList>
            <person name="Carlier A."/>
            <person name="Eberl L."/>
            <person name="Pinto-Carbo M."/>
        </authorList>
    </citation>
    <scope>NUCLEOTIDE SEQUENCE [LARGE SCALE GENOMIC DNA]</scope>
    <source>
        <strain evidence="6">UZHbot4</strain>
    </source>
</reference>
<sequence>MPRTLFAHAVDAVADCKRKTVTPAFDATLEATVLLSGLGFESGGVAAAHAIHHGLAQLDSTHGVLHGEKVAIGTLASLFLWPCADSERRRVFAFCKAVGLPTRLADIHVDGADRAALTRVAERACREGEIIHNDEPYPVNAPMVVAALEAMDRYAALLDRTEPAII</sequence>
<dbReference type="EC" id="1.1.1.6" evidence="5"/>
<dbReference type="GO" id="GO:0046872">
    <property type="term" value="F:metal ion binding"/>
    <property type="evidence" value="ECO:0007669"/>
    <property type="project" value="UniProtKB-KW"/>
</dbReference>
<evidence type="ECO:0000313" key="6">
    <source>
        <dbReference type="Proteomes" id="UP000036959"/>
    </source>
</evidence>
<evidence type="ECO:0000256" key="1">
    <source>
        <dbReference type="ARBA" id="ARBA00007358"/>
    </source>
</evidence>
<keyword evidence="4" id="KW-0520">NAD</keyword>
<dbReference type="InterPro" id="IPR018211">
    <property type="entry name" value="ADH_Fe_CS"/>
</dbReference>
<dbReference type="SUPFAM" id="SSF56796">
    <property type="entry name" value="Dehydroquinate synthase-like"/>
    <property type="match status" value="1"/>
</dbReference>
<dbReference type="GO" id="GO:0005829">
    <property type="term" value="C:cytosol"/>
    <property type="evidence" value="ECO:0007669"/>
    <property type="project" value="TreeGrafter"/>
</dbReference>
<dbReference type="EMBL" id="LFJJ01000061">
    <property type="protein sequence ID" value="KND60462.1"/>
    <property type="molecule type" value="Genomic_DNA"/>
</dbReference>
<evidence type="ECO:0000256" key="4">
    <source>
        <dbReference type="ARBA" id="ARBA00023027"/>
    </source>
</evidence>
<evidence type="ECO:0000313" key="5">
    <source>
        <dbReference type="EMBL" id="KND60462.1"/>
    </source>
</evidence>
<dbReference type="PANTHER" id="PTHR43616">
    <property type="entry name" value="GLYCEROL DEHYDROGENASE"/>
    <property type="match status" value="1"/>
</dbReference>
<accession>A0A0L0MCL6</accession>